<proteinExistence type="inferred from homology"/>
<evidence type="ECO:0000313" key="10">
    <source>
        <dbReference type="EMBL" id="KAF1835772.1"/>
    </source>
</evidence>
<dbReference type="Gene3D" id="1.10.579.10">
    <property type="entry name" value="DNA Cyclobutane Dipyrimidine Photolyase, subunit A, domain 3"/>
    <property type="match status" value="1"/>
</dbReference>
<feature type="site" description="Electron transfer via tryptophanyl radical" evidence="6">
    <location>
        <position position="489"/>
    </location>
</feature>
<feature type="binding site" evidence="5">
    <location>
        <position position="318"/>
    </location>
    <ligand>
        <name>FAD</name>
        <dbReference type="ChEBI" id="CHEBI:57692"/>
    </ligand>
</feature>
<dbReference type="PANTHER" id="PTHR11455:SF22">
    <property type="entry name" value="CRYPTOCHROME DASH"/>
    <property type="match status" value="1"/>
</dbReference>
<keyword evidence="11" id="KW-1185">Reference proteome</keyword>
<comment type="cofactor">
    <cofactor evidence="5 7">
        <name>FAD</name>
        <dbReference type="ChEBI" id="CHEBI:57692"/>
    </cofactor>
    <text evidence="5 7">Binds 1 FAD per subunit.</text>
</comment>
<reference evidence="10" key="1">
    <citation type="submission" date="2020-01" db="EMBL/GenBank/DDBJ databases">
        <authorList>
            <consortium name="DOE Joint Genome Institute"/>
            <person name="Haridas S."/>
            <person name="Albert R."/>
            <person name="Binder M."/>
            <person name="Bloem J."/>
            <person name="Labutti K."/>
            <person name="Salamov A."/>
            <person name="Andreopoulos B."/>
            <person name="Baker S.E."/>
            <person name="Barry K."/>
            <person name="Bills G."/>
            <person name="Bluhm B.H."/>
            <person name="Cannon C."/>
            <person name="Castanera R."/>
            <person name="Culley D.E."/>
            <person name="Daum C."/>
            <person name="Ezra D."/>
            <person name="Gonzalez J.B."/>
            <person name="Henrissat B."/>
            <person name="Kuo A."/>
            <person name="Liang C."/>
            <person name="Lipzen A."/>
            <person name="Lutzoni F."/>
            <person name="Magnuson J."/>
            <person name="Mondo S."/>
            <person name="Nolan M."/>
            <person name="Ohm R."/>
            <person name="Pangilinan J."/>
            <person name="Park H.-J."/>
            <person name="Ramirez L."/>
            <person name="Alfaro M."/>
            <person name="Sun H."/>
            <person name="Tritt A."/>
            <person name="Yoshinaga Y."/>
            <person name="Zwiers L.-H."/>
            <person name="Turgeon B.G."/>
            <person name="Goodwin S.B."/>
            <person name="Spatafora J.W."/>
            <person name="Crous P.W."/>
            <person name="Grigoriev I.V."/>
        </authorList>
    </citation>
    <scope>NUCLEOTIDE SEQUENCE</scope>
    <source>
        <strain evidence="10">P77</strain>
    </source>
</reference>
<dbReference type="Gene3D" id="3.40.50.620">
    <property type="entry name" value="HUPs"/>
    <property type="match status" value="1"/>
</dbReference>
<dbReference type="OrthoDB" id="435881at2759"/>
<dbReference type="AlphaFoldDB" id="A0A6A5KJE1"/>
<dbReference type="EMBL" id="ML975282">
    <property type="protein sequence ID" value="KAF1835772.1"/>
    <property type="molecule type" value="Genomic_DNA"/>
</dbReference>
<dbReference type="SUPFAM" id="SSF52425">
    <property type="entry name" value="Cryptochrome/photolyase, N-terminal domain"/>
    <property type="match status" value="1"/>
</dbReference>
<accession>A0A6A5KJE1</accession>
<dbReference type="InterPro" id="IPR006050">
    <property type="entry name" value="DNA_photolyase_N"/>
</dbReference>
<feature type="region of interest" description="Disordered" evidence="8">
    <location>
        <begin position="30"/>
        <end position="57"/>
    </location>
</feature>
<dbReference type="InterPro" id="IPR036155">
    <property type="entry name" value="Crypto/Photolyase_N_sf"/>
</dbReference>
<gene>
    <name evidence="10" type="ORF">BDW02DRAFT_495197</name>
</gene>
<dbReference type="InterPro" id="IPR036134">
    <property type="entry name" value="Crypto/Photolyase_FAD-like_sf"/>
</dbReference>
<dbReference type="Pfam" id="PF00875">
    <property type="entry name" value="DNA_photolyase"/>
    <property type="match status" value="1"/>
</dbReference>
<evidence type="ECO:0000256" key="1">
    <source>
        <dbReference type="ARBA" id="ARBA00005862"/>
    </source>
</evidence>
<comment type="function">
    <text evidence="7">May have a photoreceptor function.</text>
</comment>
<comment type="similarity">
    <text evidence="1 7">Belongs to the DNA photolyase class-1 family.</text>
</comment>
<keyword evidence="2 5" id="KW-0285">Flavoprotein</keyword>
<dbReference type="InterPro" id="IPR005101">
    <property type="entry name" value="Cryptochr/Photolyase_FAD-bd"/>
</dbReference>
<protein>
    <recommendedName>
        <fullName evidence="7">Cryptochrome DASH</fullName>
    </recommendedName>
</protein>
<evidence type="ECO:0000256" key="7">
    <source>
        <dbReference type="RuleBase" id="RU367151"/>
    </source>
</evidence>
<dbReference type="PROSITE" id="PS51645">
    <property type="entry name" value="PHR_CRY_ALPHA_BETA"/>
    <property type="match status" value="1"/>
</dbReference>
<feature type="site" description="Electron transfer via tryptophanyl radical" evidence="6">
    <location>
        <position position="512"/>
    </location>
</feature>
<feature type="region of interest" description="Disordered" evidence="8">
    <location>
        <begin position="607"/>
        <end position="677"/>
    </location>
</feature>
<keyword evidence="3 5" id="KW-0274">FAD</keyword>
<dbReference type="Proteomes" id="UP000800040">
    <property type="component" value="Unassembled WGS sequence"/>
</dbReference>
<feature type="binding site" evidence="5">
    <location>
        <begin position="502"/>
        <end position="504"/>
    </location>
    <ligand>
        <name>FAD</name>
        <dbReference type="ChEBI" id="CHEBI:57692"/>
    </ligand>
</feature>
<dbReference type="InterPro" id="IPR002081">
    <property type="entry name" value="Cryptochrome/DNA_photolyase_1"/>
</dbReference>
<evidence type="ECO:0000256" key="5">
    <source>
        <dbReference type="PIRSR" id="PIRSR602081-1"/>
    </source>
</evidence>
<dbReference type="GO" id="GO:0003904">
    <property type="term" value="F:deoxyribodipyrimidine photo-lyase activity"/>
    <property type="evidence" value="ECO:0007669"/>
    <property type="project" value="TreeGrafter"/>
</dbReference>
<dbReference type="PRINTS" id="PR00147">
    <property type="entry name" value="DNAPHOTLYASE"/>
</dbReference>
<feature type="compositionally biased region" description="Gly residues" evidence="8">
    <location>
        <begin position="623"/>
        <end position="643"/>
    </location>
</feature>
<dbReference type="GO" id="GO:0071949">
    <property type="term" value="F:FAD binding"/>
    <property type="evidence" value="ECO:0007669"/>
    <property type="project" value="TreeGrafter"/>
</dbReference>
<dbReference type="PANTHER" id="PTHR11455">
    <property type="entry name" value="CRYPTOCHROME"/>
    <property type="match status" value="1"/>
</dbReference>
<keyword evidence="4 7" id="KW-0157">Chromophore</keyword>
<dbReference type="Pfam" id="PF03441">
    <property type="entry name" value="FAD_binding_7"/>
    <property type="match status" value="1"/>
</dbReference>
<feature type="domain" description="Photolyase/cryptochrome alpha/beta" evidence="9">
    <location>
        <begin position="7"/>
        <end position="197"/>
    </location>
</feature>
<dbReference type="InterPro" id="IPR014133">
    <property type="entry name" value="Cry_DASH"/>
</dbReference>
<dbReference type="GO" id="GO:0000719">
    <property type="term" value="P:photoreactive repair"/>
    <property type="evidence" value="ECO:0007669"/>
    <property type="project" value="TreeGrafter"/>
</dbReference>
<dbReference type="SUPFAM" id="SSF48173">
    <property type="entry name" value="Cryptochrome/photolyase FAD-binding domain"/>
    <property type="match status" value="1"/>
</dbReference>
<dbReference type="GO" id="GO:0003684">
    <property type="term" value="F:damaged DNA binding"/>
    <property type="evidence" value="ECO:0007669"/>
    <property type="project" value="TreeGrafter"/>
</dbReference>
<evidence type="ECO:0000259" key="9">
    <source>
        <dbReference type="PROSITE" id="PS51645"/>
    </source>
</evidence>
<feature type="compositionally biased region" description="Basic and acidic residues" evidence="8">
    <location>
        <begin position="411"/>
        <end position="420"/>
    </location>
</feature>
<feature type="compositionally biased region" description="Polar residues" evidence="8">
    <location>
        <begin position="30"/>
        <end position="42"/>
    </location>
</feature>
<comment type="cofactor">
    <cofactor evidence="7">
        <name>(6R)-5,10-methylene-5,6,7,8-tetrahydrofolate</name>
        <dbReference type="ChEBI" id="CHEBI:15636"/>
    </cofactor>
    <text evidence="7">Binds 1 5,10-methenyltetrahydrofolate (MTHF) per subunit.</text>
</comment>
<feature type="compositionally biased region" description="Basic and acidic residues" evidence="8">
    <location>
        <begin position="43"/>
        <end position="53"/>
    </location>
</feature>
<organism evidence="10 11">
    <name type="scientific">Decorospora gaudefroyi</name>
    <dbReference type="NCBI Taxonomy" id="184978"/>
    <lineage>
        <taxon>Eukaryota</taxon>
        <taxon>Fungi</taxon>
        <taxon>Dikarya</taxon>
        <taxon>Ascomycota</taxon>
        <taxon>Pezizomycotina</taxon>
        <taxon>Dothideomycetes</taxon>
        <taxon>Pleosporomycetidae</taxon>
        <taxon>Pleosporales</taxon>
        <taxon>Pleosporineae</taxon>
        <taxon>Pleosporaceae</taxon>
        <taxon>Decorospora</taxon>
    </lineage>
</organism>
<dbReference type="Gene3D" id="1.25.40.80">
    <property type="match status" value="1"/>
</dbReference>
<evidence type="ECO:0000313" key="11">
    <source>
        <dbReference type="Proteomes" id="UP000800040"/>
    </source>
</evidence>
<dbReference type="InterPro" id="IPR014729">
    <property type="entry name" value="Rossmann-like_a/b/a_fold"/>
</dbReference>
<name>A0A6A5KJE1_9PLEO</name>
<feature type="compositionally biased region" description="Polar residues" evidence="8">
    <location>
        <begin position="667"/>
        <end position="677"/>
    </location>
</feature>
<evidence type="ECO:0000256" key="2">
    <source>
        <dbReference type="ARBA" id="ARBA00022630"/>
    </source>
</evidence>
<feature type="site" description="Electron transfer via tryptophanyl radical" evidence="6">
    <location>
        <position position="423"/>
    </location>
</feature>
<evidence type="ECO:0000256" key="6">
    <source>
        <dbReference type="PIRSR" id="PIRSR602081-2"/>
    </source>
</evidence>
<feature type="compositionally biased region" description="Basic and acidic residues" evidence="8">
    <location>
        <begin position="647"/>
        <end position="664"/>
    </location>
</feature>
<feature type="binding site" evidence="5">
    <location>
        <begin position="331"/>
        <end position="335"/>
    </location>
    <ligand>
        <name>FAD</name>
        <dbReference type="ChEBI" id="CHEBI:57692"/>
    </ligand>
</feature>
<dbReference type="NCBIfam" id="TIGR02765">
    <property type="entry name" value="crypto_DASH"/>
    <property type="match status" value="1"/>
</dbReference>
<sequence length="677" mass="75895">MTNEPPRILLYILRRDIRLSDNPIFHSASLQPTRSLSRSSSNPDRRHRDDSLTSEHGGAHFTHLLPVYVFPANQIEVSGFLSSPSDESPYPEARSAVAGVWRTGPHRVKFIADGVWDLKEKLEGLGCGSGLEMRVGRIRDVVSSILEWHAKDENEGDISGVWITDDDGTEEKDEEKSIRKLTKQHGVDFKIWKDEKYYVDDRDLPHKDISELPNVYTTFRKTVEPLRDRPRNVLPTPTYLPPLPPSIAPQEEPFSIPSSLEDMKKALLSSLEKDPAYTLKVPPQWPTDAQSAHPFGGGETAGLNRITHLVSKGAMSSYKATRNGMLGLDFSTKLSAYLAQGHITARQVHWAMFEFEEGRGPGSQIAGYGKGENEGTAAVRFELLWRDYMRLCMRKFGYKMFSLYGIQNRGAKGEKGESQSKKWKQLHRSSGAGDDPEKTLEAFQRFKSGRTGVGLIDASNRELFVTGYTSNRARQNVASFLSSHLNIDWRVGAEWYESFLVDYDAASNWGNWQYVAGVGNDPRQGRVFNPVKQALDYDKHGEYIKAWVPELRGIKLTRTVGPGKEEIDQQRLMGLYQAWKLSDWEKTSLGLKGVEWVEHPLTRIQFQVGRGRGGGQDARSKRGGGSGGGGPWRGRGGGRGQGQGSDRNFRRKGEEEKWVRKEDGPTIVSSDRTPASS</sequence>
<evidence type="ECO:0000256" key="3">
    <source>
        <dbReference type="ARBA" id="ARBA00022827"/>
    </source>
</evidence>
<evidence type="ECO:0000256" key="4">
    <source>
        <dbReference type="ARBA" id="ARBA00022991"/>
    </source>
</evidence>
<evidence type="ECO:0000256" key="8">
    <source>
        <dbReference type="SAM" id="MobiDB-lite"/>
    </source>
</evidence>
<feature type="region of interest" description="Disordered" evidence="8">
    <location>
        <begin position="411"/>
        <end position="437"/>
    </location>
</feature>